<protein>
    <recommendedName>
        <fullName evidence="2">CN hydrolase domain-containing protein</fullName>
    </recommendedName>
</protein>
<dbReference type="InterPro" id="IPR036526">
    <property type="entry name" value="C-N_Hydrolase_sf"/>
</dbReference>
<dbReference type="Proteomes" id="UP000032515">
    <property type="component" value="Unassembled WGS sequence"/>
</dbReference>
<dbReference type="InterPro" id="IPR044149">
    <property type="entry name" value="Nitrilases_CHs"/>
</dbReference>
<comment type="caution">
    <text evidence="3">The sequence shown here is derived from an EMBL/GenBank/DDBJ whole genome shotgun (WGS) entry which is preliminary data.</text>
</comment>
<dbReference type="PANTHER" id="PTHR46044">
    <property type="entry name" value="NITRILASE"/>
    <property type="match status" value="1"/>
</dbReference>
<proteinExistence type="inferred from homology"/>
<dbReference type="PANTHER" id="PTHR46044:SF1">
    <property type="entry name" value="CN HYDROLASE DOMAIN-CONTAINING PROTEIN"/>
    <property type="match status" value="1"/>
</dbReference>
<feature type="domain" description="CN hydrolase" evidence="2">
    <location>
        <begin position="8"/>
        <end position="298"/>
    </location>
</feature>
<organism evidence="3 4">
    <name type="scientific">Rhodopseudomonas palustris</name>
    <dbReference type="NCBI Taxonomy" id="1076"/>
    <lineage>
        <taxon>Bacteria</taxon>
        <taxon>Pseudomonadati</taxon>
        <taxon>Pseudomonadota</taxon>
        <taxon>Alphaproteobacteria</taxon>
        <taxon>Hyphomicrobiales</taxon>
        <taxon>Nitrobacteraceae</taxon>
        <taxon>Rhodopseudomonas</taxon>
    </lineage>
</organism>
<dbReference type="Gene3D" id="3.60.110.10">
    <property type="entry name" value="Carbon-nitrogen hydrolase"/>
    <property type="match status" value="1"/>
</dbReference>
<dbReference type="GO" id="GO:0051410">
    <property type="term" value="P:detoxification of nitrogen compound"/>
    <property type="evidence" value="ECO:0007669"/>
    <property type="project" value="TreeGrafter"/>
</dbReference>
<evidence type="ECO:0000313" key="3">
    <source>
        <dbReference type="EMBL" id="KIZ46159.1"/>
    </source>
</evidence>
<dbReference type="SUPFAM" id="SSF56317">
    <property type="entry name" value="Carbon-nitrogen hydrolase"/>
    <property type="match status" value="1"/>
</dbReference>
<reference evidence="3 4" key="1">
    <citation type="submission" date="2014-11" db="EMBL/GenBank/DDBJ databases">
        <title>Genomics and ecophysiology of heterotrophic nitrogen fixing bacteria isolated from estuarine surface water.</title>
        <authorList>
            <person name="Bentzon-Tilia M."/>
            <person name="Severin I."/>
            <person name="Hansen L.H."/>
            <person name="Riemann L."/>
        </authorList>
    </citation>
    <scope>NUCLEOTIDE SEQUENCE [LARGE SCALE GENOMIC DNA]</scope>
    <source>
        <strain evidence="3 4">BAL398</strain>
    </source>
</reference>
<dbReference type="InterPro" id="IPR003010">
    <property type="entry name" value="C-N_Hydrolase"/>
</dbReference>
<evidence type="ECO:0000259" key="2">
    <source>
        <dbReference type="PROSITE" id="PS50263"/>
    </source>
</evidence>
<name>A0A0D7EZ74_RHOPL</name>
<dbReference type="Pfam" id="PF00795">
    <property type="entry name" value="CN_hydrolase"/>
    <property type="match status" value="1"/>
</dbReference>
<evidence type="ECO:0000256" key="1">
    <source>
        <dbReference type="ARBA" id="ARBA00008129"/>
    </source>
</evidence>
<dbReference type="AlphaFoldDB" id="A0A0D7EZ74"/>
<dbReference type="EMBL" id="JXXE01000135">
    <property type="protein sequence ID" value="KIZ46159.1"/>
    <property type="molecule type" value="Genomic_DNA"/>
</dbReference>
<sequence length="353" mass="37954">MSTKYPIFKAAAVQAGPVFLDLDATVEKACGLIREAGANGARLIGFPESFIPGFPFWIFKTGPMGFGAKLYGQLYENAVEIPSKAVARLSSAARDAQIYACVSVTERERGSLYLSQLWFDPAGDLVAKHRKLKPTGPERYIWGEGDGSMMPVIASPIGNLGGLLCWEHLVPLASAAMSFKNEQVHVASWPVGAFTRGGPFEAMWDVREKVNGPTNLEDNPINPLEIISRNYAMATQTFVLMCSQVMLQDAVDALAEFSEPGTYRVGGGGSRIIAPDGTSIGKNLPFGQEGIVYADIPLEMVIYAKYMCDPGGHYAVPHVLSLNMNSRPAPAVSQLGPACAPQSLSYDELQSVG</sequence>
<dbReference type="OrthoDB" id="9803803at2"/>
<gene>
    <name evidence="3" type="ORF">OO17_07065</name>
</gene>
<accession>A0A0D7EZ74</accession>
<comment type="similarity">
    <text evidence="1">Belongs to the carbon-nitrogen hydrolase superfamily. Nitrilase family.</text>
</comment>
<dbReference type="PROSITE" id="PS50263">
    <property type="entry name" value="CN_HYDROLASE"/>
    <property type="match status" value="1"/>
</dbReference>
<dbReference type="PATRIC" id="fig|1076.23.peg.599"/>
<dbReference type="RefSeq" id="WP_044407743.1">
    <property type="nucleotide sequence ID" value="NZ_JXXE01000135.1"/>
</dbReference>
<dbReference type="GO" id="GO:0000257">
    <property type="term" value="F:nitrilase activity"/>
    <property type="evidence" value="ECO:0007669"/>
    <property type="project" value="TreeGrafter"/>
</dbReference>
<dbReference type="GO" id="GO:0018822">
    <property type="term" value="F:nitrile hydratase activity"/>
    <property type="evidence" value="ECO:0007669"/>
    <property type="project" value="TreeGrafter"/>
</dbReference>
<dbReference type="CDD" id="cd07564">
    <property type="entry name" value="nitrilases_CHs"/>
    <property type="match status" value="1"/>
</dbReference>
<evidence type="ECO:0000313" key="4">
    <source>
        <dbReference type="Proteomes" id="UP000032515"/>
    </source>
</evidence>